<feature type="compositionally biased region" description="Low complexity" evidence="1">
    <location>
        <begin position="752"/>
        <end position="776"/>
    </location>
</feature>
<feature type="compositionally biased region" description="Basic and acidic residues" evidence="1">
    <location>
        <begin position="2003"/>
        <end position="2018"/>
    </location>
</feature>
<dbReference type="GeneID" id="94424900"/>
<feature type="compositionally biased region" description="Basic and acidic residues" evidence="1">
    <location>
        <begin position="1586"/>
        <end position="1625"/>
    </location>
</feature>
<feature type="compositionally biased region" description="Polar residues" evidence="1">
    <location>
        <begin position="20"/>
        <end position="30"/>
    </location>
</feature>
<proteinExistence type="predicted"/>
<feature type="compositionally biased region" description="Basic and acidic residues" evidence="1">
    <location>
        <begin position="155"/>
        <end position="169"/>
    </location>
</feature>
<dbReference type="RefSeq" id="XP_067926335.1">
    <property type="nucleotide sequence ID" value="XM_068061689.1"/>
</dbReference>
<feature type="compositionally biased region" description="Low complexity" evidence="1">
    <location>
        <begin position="96"/>
        <end position="112"/>
    </location>
</feature>
<feature type="compositionally biased region" description="Basic and acidic residues" evidence="1">
    <location>
        <begin position="2150"/>
        <end position="2164"/>
    </location>
</feature>
<evidence type="ECO:0000313" key="2">
    <source>
        <dbReference type="EMBL" id="PHJ24663.1"/>
    </source>
</evidence>
<feature type="compositionally biased region" description="Low complexity" evidence="1">
    <location>
        <begin position="859"/>
        <end position="886"/>
    </location>
</feature>
<feature type="compositionally biased region" description="Low complexity" evidence="1">
    <location>
        <begin position="936"/>
        <end position="953"/>
    </location>
</feature>
<evidence type="ECO:0000256" key="1">
    <source>
        <dbReference type="SAM" id="MobiDB-lite"/>
    </source>
</evidence>
<feature type="compositionally biased region" description="Polar residues" evidence="1">
    <location>
        <begin position="1"/>
        <end position="10"/>
    </location>
</feature>
<feature type="compositionally biased region" description="Basic and acidic residues" evidence="1">
    <location>
        <begin position="1412"/>
        <end position="1441"/>
    </location>
</feature>
<feature type="compositionally biased region" description="Polar residues" evidence="1">
    <location>
        <begin position="451"/>
        <end position="467"/>
    </location>
</feature>
<feature type="region of interest" description="Disordered" evidence="1">
    <location>
        <begin position="1859"/>
        <end position="1907"/>
    </location>
</feature>
<feature type="region of interest" description="Disordered" evidence="1">
    <location>
        <begin position="1995"/>
        <end position="2018"/>
    </location>
</feature>
<protein>
    <submittedName>
        <fullName evidence="2">Uncharacterized protein</fullName>
    </submittedName>
</protein>
<dbReference type="EMBL" id="MIGC01000594">
    <property type="protein sequence ID" value="PHJ24663.1"/>
    <property type="molecule type" value="Genomic_DNA"/>
</dbReference>
<feature type="region of interest" description="Disordered" evidence="1">
    <location>
        <begin position="1374"/>
        <end position="1470"/>
    </location>
</feature>
<feature type="compositionally biased region" description="Basic and acidic residues" evidence="1">
    <location>
        <begin position="1890"/>
        <end position="1900"/>
    </location>
</feature>
<feature type="region of interest" description="Disordered" evidence="1">
    <location>
        <begin position="94"/>
        <end position="113"/>
    </location>
</feature>
<feature type="compositionally biased region" description="Low complexity" evidence="1">
    <location>
        <begin position="906"/>
        <end position="919"/>
    </location>
</feature>
<feature type="region of interest" description="Disordered" evidence="1">
    <location>
        <begin position="1244"/>
        <end position="1317"/>
    </location>
</feature>
<feature type="region of interest" description="Disordered" evidence="1">
    <location>
        <begin position="1705"/>
        <end position="1724"/>
    </location>
</feature>
<accession>A0A2C6LCJ8</accession>
<dbReference type="Proteomes" id="UP000221165">
    <property type="component" value="Unassembled WGS sequence"/>
</dbReference>
<feature type="compositionally biased region" description="Basic and acidic residues" evidence="1">
    <location>
        <begin position="2194"/>
        <end position="2223"/>
    </location>
</feature>
<comment type="caution">
    <text evidence="2">The sequence shown here is derived from an EMBL/GenBank/DDBJ whole genome shotgun (WGS) entry which is preliminary data.</text>
</comment>
<gene>
    <name evidence="2" type="ORF">CSUI_001483</name>
</gene>
<sequence>MIVSSPSYSTHGALGGERVPSTTTGNTSAAGQPRRSAATEQLDKLIALKRQQNSSSTNSHYHHSHATGNSNMTITASIHRSGVPPGIGVGVGGGITISSSSSGPGDSSLLSSQKAGETYGMARGGEGRGEGGGSFSRKSDRSSSQVANRELPLSELERRGMVGGEREGRGSSLSYHSAVPSGKGVLVLSEEQKRQLLQSKRERREEGERTLPPHVFLSDPAIVGVSSSTVKRESEEVPEIAGDEASLLQKQVRHPSDLERFQMLHLREPRRGGIGECSGSSSSMEEYHRRHEDDNIRNREEISAYMLDPRREEELRERKHVLPGVDRNVFLSRRGDDEDRRYTQGLQQQRDGLTTAAVAEGETQVRNESYREMDENLRVCQDVIGSVLSSPRQHHHRHSSSSRRATDEEKSETYLWEQQGGDLRYSEENSEVREEQDRMMRARERGRDENFVSSSSHHLLGNATSFPQKGKGSSSSRGGENTHRPLRNGREEEEEQVTLATATLVEDESSTLINSMMLKEREREGLHSHHLHNRHYQTSAPSSLLLQQLSHNQPLPSNHSPASYCTDEDERMVRDLLKDADITQAALAALSAAEVAAATASTNMTTTTRVEYGERANLPQEDSALLSSAYDSRVRGGTGGGEVELPSDQGLHGQRRLHRRKEEVERLIGRRILETETESVLVIPSSEGTTVQNIHEDIILNHDERLLHITMDKRVAATAYPTTGRDPGLPGMIVESCVTTSIGEREGEAQKSSIPSSSASGVPLPSSSTPLPYSPTQPVVLEEKDLLRIMQQKQQQQSLLSQTGSSSYVASFTAGRGGGQERKDMVSPEESPYTQQQSHPPSVPPHLPSSSSRQPPYPLSSSNSSLSSSPPPVVSSSSSQPPGSSSAYIRGKGPSTATGTGGCSFQHQSQGQQRQPQQQTSLYHSSHPGRGGTGNGPCSSSRPLSSSSSLGRHSSGGEGGGNHSYDASHHPHPHPSSSTSSYHQQCRGGREGSSGFHENHMGGVRSRGGRESREIGICGACDPSATGDYEGRRKGGRGASLGRGGGMYAGRELKEIIPLFKSSGLLPLTKAHKDLALRDKLVEFPKIAGPTPPPPRDSRRGSESPPGRSSVGTGSRGMSVSSSSYSSCVRPRESLMTSFDLDHILRLYLTQMAKLPQLQRFSGKWNFRFLFRHSHSSSGHGEAMMVNGASTSGTAGGGSTGGTAAPAAGVGASSTFPTSAVGLERELLRVLLREKQARELLRQHHAMWGGGDEEHDDGEKNSKGLEKSLASGGESVQKVKAKKKKRESCFEEEEEDEEIEEEDDEDDDEREDKNRIVLPPIVLPGPLQLREKGMGVAISSSRMHQALLSSFGFGEASELLHKILQPDFHFVKKKRDSRYEDEDEHDTTMMMSSQGREVASHDSIDSENLASSDERRGGGGRGRSAEERRGKRGTGERRPVTEDDDEDEEHKNPISHSTSAIQHQSSSLEERELRRLQKRFGKQTYSTVRQPRSCIYVSPASTALHPSAAAASAGSMAVCHVEGLVVGGGGGGAKSTGKNEDDEAEEEQEHHTREGHSEGEEGLVGGELVATAKFVDMIVFGHEEGDTSFLRHEEEKERTEENNRRQDERREDHEGESHEAKETRRFSLASSLSSSSVAEGVFVRCVIEDGFDLLLEATTLESEISECPAGHVAARHRLQEQEVHLLQQLFELLTLRHHVDLNTQVSSTSSSSSTENSSSSSSSSLGSSLFYLPYLLDAHVPASCGYPLEYESQFCALQELQFFPQRHTDSEVEKFYSPLRLDVLKGRMCTRWMISGVYTVPKGRRLLDRAFQLFPESLSSSFSQAFFSSPEILKDICCSVDAALADYHDHDGRDRDIFPSSSSVDKENLSHSSLHVPSPSPLLPSSTNLQRERDLQKENETAGEDDEVFSSSSVFSLKKNMKDKYDIINSSSLSLEEKKKKLLEKKREKARKCLIPTAVLLAELLRLQEPTRPPPTGSSLLRLLLKQDDCEHVLLGAPQENDEERRMEKWNDDSNNHHDDLLAKQQEEDDDDDASPSSCRLYVHLIWRVLYLASHDANPRESASSAAFLLGVSAYMSWGFTSDDISHILQWKSGCSLLSLLLSLLPPPSALTPHQECTAVLPFLSLVVSGLVKIIQLLGSSSSHSSTKGQVREGEKCSTEKQEQGGDNLKNCGGERAGVVDDDHVENKNASSDTVEKRSSPGGDDAFKEKDDEKEGESQKKNMEKKGDLELLLLPLIQAVVQQARLDESRAKTITKAVMNLLGVQGAQAMLSSFLSAGGGG</sequence>
<feature type="region of interest" description="Disordered" evidence="1">
    <location>
        <begin position="744"/>
        <end position="776"/>
    </location>
</feature>
<keyword evidence="3" id="KW-1185">Reference proteome</keyword>
<feature type="region of interest" description="Disordered" evidence="1">
    <location>
        <begin position="1527"/>
        <end position="1563"/>
    </location>
</feature>
<dbReference type="VEuPathDB" id="ToxoDB:CSUI_001483"/>
<feature type="compositionally biased region" description="Acidic residues" evidence="1">
    <location>
        <begin position="1290"/>
        <end position="1310"/>
    </location>
</feature>
<dbReference type="OrthoDB" id="331029at2759"/>
<feature type="compositionally biased region" description="Polar residues" evidence="1">
    <location>
        <begin position="1454"/>
        <end position="1464"/>
    </location>
</feature>
<feature type="region of interest" description="Disordered" evidence="1">
    <location>
        <begin position="797"/>
        <end position="1045"/>
    </location>
</feature>
<feature type="region of interest" description="Disordered" evidence="1">
    <location>
        <begin position="2142"/>
        <end position="2223"/>
    </location>
</feature>
<feature type="compositionally biased region" description="Low complexity" evidence="1">
    <location>
        <begin position="469"/>
        <end position="479"/>
    </location>
</feature>
<reference evidence="2 3" key="1">
    <citation type="journal article" date="2017" name="Int. J. Parasitol.">
        <title>The genome of the protozoan parasite Cystoisospora suis and a reverse vaccinology approach to identify vaccine candidates.</title>
        <authorList>
            <person name="Palmieri N."/>
            <person name="Shrestha A."/>
            <person name="Ruttkowski B."/>
            <person name="Beck T."/>
            <person name="Vogl C."/>
            <person name="Tomley F."/>
            <person name="Blake D.P."/>
            <person name="Joachim A."/>
        </authorList>
    </citation>
    <scope>NUCLEOTIDE SEQUENCE [LARGE SCALE GENOMIC DNA]</scope>
    <source>
        <strain evidence="2 3">Wien I</strain>
    </source>
</reference>
<feature type="region of interest" description="Disordered" evidence="1">
    <location>
        <begin position="1586"/>
        <end position="1629"/>
    </location>
</feature>
<evidence type="ECO:0000313" key="3">
    <source>
        <dbReference type="Proteomes" id="UP000221165"/>
    </source>
</evidence>
<feature type="region of interest" description="Disordered" evidence="1">
    <location>
        <begin position="1085"/>
        <end position="1125"/>
    </location>
</feature>
<feature type="compositionally biased region" description="Basic residues" evidence="1">
    <location>
        <begin position="392"/>
        <end position="401"/>
    </location>
</feature>
<feature type="compositionally biased region" description="Low complexity" evidence="1">
    <location>
        <begin position="1103"/>
        <end position="1125"/>
    </location>
</feature>
<feature type="compositionally biased region" description="Low complexity" evidence="1">
    <location>
        <begin position="797"/>
        <end position="807"/>
    </location>
</feature>
<feature type="region of interest" description="Disordered" evidence="1">
    <location>
        <begin position="1"/>
        <end position="69"/>
    </location>
</feature>
<feature type="region of interest" description="Disordered" evidence="1">
    <location>
        <begin position="119"/>
        <end position="179"/>
    </location>
</feature>
<feature type="compositionally biased region" description="Basic and acidic residues" evidence="1">
    <location>
        <begin position="1257"/>
        <end position="1266"/>
    </location>
</feature>
<feature type="region of interest" description="Disordered" evidence="1">
    <location>
        <begin position="388"/>
        <end position="496"/>
    </location>
</feature>
<feature type="compositionally biased region" description="Basic and acidic residues" evidence="1">
    <location>
        <begin position="1548"/>
        <end position="1559"/>
    </location>
</feature>
<feature type="region of interest" description="Disordered" evidence="1">
    <location>
        <begin position="270"/>
        <end position="292"/>
    </location>
</feature>
<organism evidence="2 3">
    <name type="scientific">Cystoisospora suis</name>
    <dbReference type="NCBI Taxonomy" id="483139"/>
    <lineage>
        <taxon>Eukaryota</taxon>
        <taxon>Sar</taxon>
        <taxon>Alveolata</taxon>
        <taxon>Apicomplexa</taxon>
        <taxon>Conoidasida</taxon>
        <taxon>Coccidia</taxon>
        <taxon>Eucoccidiorida</taxon>
        <taxon>Eimeriorina</taxon>
        <taxon>Sarcocystidae</taxon>
        <taxon>Cystoisospora</taxon>
    </lineage>
</organism>
<feature type="compositionally biased region" description="Basic and acidic residues" evidence="1">
    <location>
        <begin position="2178"/>
        <end position="2187"/>
    </location>
</feature>
<feature type="compositionally biased region" description="Basic and acidic residues" evidence="1">
    <location>
        <begin position="424"/>
        <end position="450"/>
    </location>
</feature>
<feature type="compositionally biased region" description="Low complexity" evidence="1">
    <location>
        <begin position="1706"/>
        <end position="1724"/>
    </location>
</feature>
<name>A0A2C6LCJ8_9APIC</name>
<feature type="region of interest" description="Disordered" evidence="1">
    <location>
        <begin position="633"/>
        <end position="657"/>
    </location>
</feature>